<proteinExistence type="inferred from homology"/>
<evidence type="ECO:0000256" key="11">
    <source>
        <dbReference type="PIRSR" id="PIRSR602129-50"/>
    </source>
</evidence>
<dbReference type="InterPro" id="IPR010977">
    <property type="entry name" value="Aromatic_deC"/>
</dbReference>
<name>A0ABD0JT83_9CAEN</name>
<dbReference type="InterPro" id="IPR002129">
    <property type="entry name" value="PyrdxlP-dep_de-COase"/>
</dbReference>
<dbReference type="Gene3D" id="1.20.1340.10">
    <property type="entry name" value="dopa decarboxylase, N-terminal domain"/>
    <property type="match status" value="1"/>
</dbReference>
<evidence type="ECO:0000256" key="3">
    <source>
        <dbReference type="ARBA" id="ARBA00011738"/>
    </source>
</evidence>
<dbReference type="SUPFAM" id="SSF53383">
    <property type="entry name" value="PLP-dependent transferases"/>
    <property type="match status" value="1"/>
</dbReference>
<dbReference type="FunFam" id="1.20.1340.10:FF:000001">
    <property type="entry name" value="Histidine decarboxylase"/>
    <property type="match status" value="1"/>
</dbReference>
<evidence type="ECO:0000256" key="5">
    <source>
        <dbReference type="ARBA" id="ARBA00022793"/>
    </source>
</evidence>
<dbReference type="FunFam" id="3.40.640.10:FF:000025">
    <property type="entry name" value="Histidine decarboxylase"/>
    <property type="match status" value="1"/>
</dbReference>
<organism evidence="13 14">
    <name type="scientific">Batillaria attramentaria</name>
    <dbReference type="NCBI Taxonomy" id="370345"/>
    <lineage>
        <taxon>Eukaryota</taxon>
        <taxon>Metazoa</taxon>
        <taxon>Spiralia</taxon>
        <taxon>Lophotrochozoa</taxon>
        <taxon>Mollusca</taxon>
        <taxon>Gastropoda</taxon>
        <taxon>Caenogastropoda</taxon>
        <taxon>Sorbeoconcha</taxon>
        <taxon>Cerithioidea</taxon>
        <taxon>Batillariidae</taxon>
        <taxon>Batillaria</taxon>
    </lineage>
</organism>
<dbReference type="Proteomes" id="UP001519460">
    <property type="component" value="Unassembled WGS sequence"/>
</dbReference>
<dbReference type="EC" id="4.1.1.28" evidence="8"/>
<dbReference type="GO" id="GO:0004058">
    <property type="term" value="F:aromatic-L-amino-acid decarboxylase activity"/>
    <property type="evidence" value="ECO:0007669"/>
    <property type="project" value="UniProtKB-EC"/>
</dbReference>
<dbReference type="PANTHER" id="PTHR11999">
    <property type="entry name" value="GROUP II PYRIDOXAL-5-PHOSPHATE DECARBOXYLASE"/>
    <property type="match status" value="1"/>
</dbReference>
<keyword evidence="7 12" id="KW-0456">Lyase</keyword>
<dbReference type="AlphaFoldDB" id="A0ABD0JT83"/>
<evidence type="ECO:0000256" key="10">
    <source>
        <dbReference type="ARBA" id="ARBA00041275"/>
    </source>
</evidence>
<dbReference type="GO" id="GO:0042423">
    <property type="term" value="P:catecholamine biosynthetic process"/>
    <property type="evidence" value="ECO:0007669"/>
    <property type="project" value="UniProtKB-KW"/>
</dbReference>
<evidence type="ECO:0000256" key="7">
    <source>
        <dbReference type="ARBA" id="ARBA00023239"/>
    </source>
</evidence>
<dbReference type="CDD" id="cd06450">
    <property type="entry name" value="DOPA_deC_like"/>
    <property type="match status" value="1"/>
</dbReference>
<comment type="subunit">
    <text evidence="3">Homodimer.</text>
</comment>
<keyword evidence="6 11" id="KW-0663">Pyridoxal phosphate</keyword>
<protein>
    <recommendedName>
        <fullName evidence="9">Aromatic-L-amino-acid decarboxylase</fullName>
        <ecNumber evidence="8">4.1.1.28</ecNumber>
    </recommendedName>
    <alternativeName>
        <fullName evidence="10">DOPA decarboxylase</fullName>
    </alternativeName>
</protein>
<dbReference type="InterPro" id="IPR015424">
    <property type="entry name" value="PyrdxlP-dep_Trfase"/>
</dbReference>
<evidence type="ECO:0000256" key="1">
    <source>
        <dbReference type="ARBA" id="ARBA00001933"/>
    </source>
</evidence>
<gene>
    <name evidence="13" type="ORF">BaRGS_00030880</name>
</gene>
<dbReference type="EMBL" id="JACVVK020000339">
    <property type="protein sequence ID" value="KAK7477884.1"/>
    <property type="molecule type" value="Genomic_DNA"/>
</dbReference>
<comment type="caution">
    <text evidence="13">The sequence shown here is derived from an EMBL/GenBank/DDBJ whole genome shotgun (WGS) entry which is preliminary data.</text>
</comment>
<comment type="cofactor">
    <cofactor evidence="1 11 12">
        <name>pyridoxal 5'-phosphate</name>
        <dbReference type="ChEBI" id="CHEBI:597326"/>
    </cofactor>
</comment>
<dbReference type="Gene3D" id="3.40.640.10">
    <property type="entry name" value="Type I PLP-dependent aspartate aminotransferase-like (Major domain)"/>
    <property type="match status" value="1"/>
</dbReference>
<comment type="similarity">
    <text evidence="2 12">Belongs to the group II decarboxylase family.</text>
</comment>
<dbReference type="PRINTS" id="PR00800">
    <property type="entry name" value="YHDCRBOXLASE"/>
</dbReference>
<dbReference type="Gene3D" id="3.90.1150.10">
    <property type="entry name" value="Aspartate Aminotransferase, domain 1"/>
    <property type="match status" value="1"/>
</dbReference>
<evidence type="ECO:0000256" key="9">
    <source>
        <dbReference type="ARBA" id="ARBA00040968"/>
    </source>
</evidence>
<keyword evidence="5" id="KW-0210">Decarboxylase</keyword>
<sequence>MEGSEFEEHGAQMLHYVTSYMDSVRSRRALPDVQPGFMQELIPSRAPETPDKWEDVFKDIERVIMPGVTHWQSPNFFAYFPTAQSYPSMLADMLCNAIGCIGFTWASCPSCTELEVVMMDWLGQLLHLPDSFLFCKPGKGGGVIQGTASEATLMCLLSARTLFFKKEREKNPDVTMGQLVDRLVAYCSDQAHSSVERAGLIGAVRMRKLETDEKGSLRGPTLKAAILEDKAKGLLPFFVCATSGTTTSCAFDNLKELGPVCQEHGVWMHVDAAYAGSAFICPEFRPLIDGVEHAMSFNFNPHKWLKIMFDCSALWVQNTDYLRYAFDVDPLYLKHENQGVMPDFRHWQIPLGRRFRSLKIWFVLRLYGQRKLQEAIRKDVRLAHEFETMVRSDDRFEIAADVILGLVCFRLKGENELSERLLKLLNADGRIHLVPSKMKGNFFLRLAICGPDTQSSDVRRAWDVIRELTDVVLKSDAKS</sequence>
<dbReference type="InterPro" id="IPR015422">
    <property type="entry name" value="PyrdxlP-dep_Trfase_small"/>
</dbReference>
<evidence type="ECO:0000256" key="4">
    <source>
        <dbReference type="ARBA" id="ARBA00022584"/>
    </source>
</evidence>
<evidence type="ECO:0000256" key="2">
    <source>
        <dbReference type="ARBA" id="ARBA00009533"/>
    </source>
</evidence>
<keyword evidence="14" id="KW-1185">Reference proteome</keyword>
<evidence type="ECO:0000256" key="12">
    <source>
        <dbReference type="RuleBase" id="RU000382"/>
    </source>
</evidence>
<evidence type="ECO:0000313" key="13">
    <source>
        <dbReference type="EMBL" id="KAK7477884.1"/>
    </source>
</evidence>
<dbReference type="PANTHER" id="PTHR11999:SF167">
    <property type="entry name" value="AROMATIC-L-AMINO-ACID DECARBOXYLASE"/>
    <property type="match status" value="1"/>
</dbReference>
<evidence type="ECO:0000256" key="8">
    <source>
        <dbReference type="ARBA" id="ARBA00038886"/>
    </source>
</evidence>
<evidence type="ECO:0000256" key="6">
    <source>
        <dbReference type="ARBA" id="ARBA00022898"/>
    </source>
</evidence>
<dbReference type="InterPro" id="IPR015421">
    <property type="entry name" value="PyrdxlP-dep_Trfase_major"/>
</dbReference>
<evidence type="ECO:0000313" key="14">
    <source>
        <dbReference type="Proteomes" id="UP001519460"/>
    </source>
</evidence>
<keyword evidence="4" id="KW-0127">Catecholamine biosynthesis</keyword>
<feature type="modified residue" description="N6-(pyridoxal phosphate)lysine" evidence="11">
    <location>
        <position position="303"/>
    </location>
</feature>
<reference evidence="13 14" key="1">
    <citation type="journal article" date="2023" name="Sci. Data">
        <title>Genome assembly of the Korean intertidal mud-creeper Batillaria attramentaria.</title>
        <authorList>
            <person name="Patra A.K."/>
            <person name="Ho P.T."/>
            <person name="Jun S."/>
            <person name="Lee S.J."/>
            <person name="Kim Y."/>
            <person name="Won Y.J."/>
        </authorList>
    </citation>
    <scope>NUCLEOTIDE SEQUENCE [LARGE SCALE GENOMIC DNA]</scope>
    <source>
        <strain evidence="13">Wonlab-2016</strain>
    </source>
</reference>
<accession>A0ABD0JT83</accession>
<dbReference type="Pfam" id="PF00282">
    <property type="entry name" value="Pyridoxal_deC"/>
    <property type="match status" value="1"/>
</dbReference>